<evidence type="ECO:0000259" key="1">
    <source>
        <dbReference type="Pfam" id="PF04002"/>
    </source>
</evidence>
<sequence>ALALVDVRLLDHLVVGAEGVVSLKERGQL</sequence>
<dbReference type="Proteomes" id="UP000297914">
    <property type="component" value="Unassembled WGS sequence"/>
</dbReference>
<dbReference type="AlphaFoldDB" id="A0A5F0K6T9"/>
<reference evidence="3 5" key="1">
    <citation type="submission" date="2018-06" db="EMBL/GenBank/DDBJ databases">
        <title>Occurrence of a novel blaKPC-2- and qnrS2- harbouring IncP6 plasmid from Aeromonas taiwanensis isolates recovered from the river sediments.</title>
        <authorList>
            <person name="Zheng B."/>
            <person name="Yu X."/>
            <person name="Xiao Y."/>
        </authorList>
    </citation>
    <scope>NUCLEOTIDE SEQUENCE [LARGE SCALE GENOMIC DNA]</scope>
    <source>
        <strain evidence="2 4">1713</strain>
        <strain evidence="3 5">198</strain>
    </source>
</reference>
<dbReference type="EMBL" id="QORK01000048">
    <property type="protein sequence ID" value="TFF75451.1"/>
    <property type="molecule type" value="Genomic_DNA"/>
</dbReference>
<evidence type="ECO:0000313" key="2">
    <source>
        <dbReference type="EMBL" id="TFF72207.1"/>
    </source>
</evidence>
<proteinExistence type="predicted"/>
<evidence type="ECO:0000313" key="4">
    <source>
        <dbReference type="Proteomes" id="UP000297720"/>
    </source>
</evidence>
<accession>A0A5F0K6T9</accession>
<dbReference type="InterPro" id="IPR025657">
    <property type="entry name" value="RadC_JAB"/>
</dbReference>
<dbReference type="Proteomes" id="UP000297720">
    <property type="component" value="Unassembled WGS sequence"/>
</dbReference>
<feature type="domain" description="RadC-like JAB" evidence="1">
    <location>
        <begin position="1"/>
        <end position="27"/>
    </location>
</feature>
<dbReference type="Pfam" id="PF04002">
    <property type="entry name" value="RadC"/>
    <property type="match status" value="1"/>
</dbReference>
<feature type="non-terminal residue" evidence="3">
    <location>
        <position position="1"/>
    </location>
</feature>
<gene>
    <name evidence="2" type="ORF">DRM93_18290</name>
    <name evidence="3" type="ORF">DRM94_18290</name>
</gene>
<protein>
    <submittedName>
        <fullName evidence="3">DNA repair protein RadC</fullName>
    </submittedName>
</protein>
<dbReference type="RefSeq" id="WP_342365331.1">
    <property type="nucleotide sequence ID" value="NZ_QORK01000048.1"/>
</dbReference>
<evidence type="ECO:0000313" key="3">
    <source>
        <dbReference type="EMBL" id="TFF75451.1"/>
    </source>
</evidence>
<dbReference type="EMBL" id="QORL01000048">
    <property type="protein sequence ID" value="TFF72207.1"/>
    <property type="molecule type" value="Genomic_DNA"/>
</dbReference>
<evidence type="ECO:0000313" key="5">
    <source>
        <dbReference type="Proteomes" id="UP000297914"/>
    </source>
</evidence>
<keyword evidence="4" id="KW-1185">Reference proteome</keyword>
<organism evidence="3 5">
    <name type="scientific">Aeromonas taiwanensis</name>
    <dbReference type="NCBI Taxonomy" id="633417"/>
    <lineage>
        <taxon>Bacteria</taxon>
        <taxon>Pseudomonadati</taxon>
        <taxon>Pseudomonadota</taxon>
        <taxon>Gammaproteobacteria</taxon>
        <taxon>Aeromonadales</taxon>
        <taxon>Aeromonadaceae</taxon>
        <taxon>Aeromonas</taxon>
    </lineage>
</organism>
<comment type="caution">
    <text evidence="3">The sequence shown here is derived from an EMBL/GenBank/DDBJ whole genome shotgun (WGS) entry which is preliminary data.</text>
</comment>
<name>A0A5F0K6T9_9GAMM</name>